<dbReference type="Proteomes" id="UP001151071">
    <property type="component" value="Unassembled WGS sequence"/>
</dbReference>
<keyword evidence="2" id="KW-1185">Reference proteome</keyword>
<sequence>MEQIACLKEKLKRYEEVLVEIERLVFCHPQIPVSVRAAIQELIIIKAGINPPPSGN</sequence>
<dbReference type="EMBL" id="JAPYYP010000048">
    <property type="protein sequence ID" value="MDA5110869.1"/>
    <property type="molecule type" value="Genomic_DNA"/>
</dbReference>
<proteinExistence type="predicted"/>
<reference evidence="1" key="1">
    <citation type="submission" date="2022-12" db="EMBL/GenBank/DDBJ databases">
        <title>Draft genome sequence of the thermophilic strain Brevibacillus thermoruber HT42, isolated from Los Humeros, Puebla, Mexico, with biotechnological potential.</title>
        <authorList>
            <person name="Lara Sanchez J."/>
            <person name="Solis Palacios R."/>
            <person name="Bustos Baena A.S."/>
            <person name="Ruz Baez A.E."/>
            <person name="Espinosa Luna G."/>
            <person name="Oliart Ros R.M."/>
        </authorList>
    </citation>
    <scope>NUCLEOTIDE SEQUENCE</scope>
    <source>
        <strain evidence="1">HT42</strain>
    </source>
</reference>
<gene>
    <name evidence="1" type="ORF">O3V59_21245</name>
</gene>
<evidence type="ECO:0000313" key="2">
    <source>
        <dbReference type="Proteomes" id="UP001151071"/>
    </source>
</evidence>
<organism evidence="1 2">
    <name type="scientific">Brevibacillus thermoruber</name>
    <dbReference type="NCBI Taxonomy" id="33942"/>
    <lineage>
        <taxon>Bacteria</taxon>
        <taxon>Bacillati</taxon>
        <taxon>Bacillota</taxon>
        <taxon>Bacilli</taxon>
        <taxon>Bacillales</taxon>
        <taxon>Paenibacillaceae</taxon>
        <taxon>Brevibacillus</taxon>
    </lineage>
</organism>
<accession>A0A9X3Z5L7</accession>
<dbReference type="RefSeq" id="WP_271140977.1">
    <property type="nucleotide sequence ID" value="NZ_JAPYYP010000048.1"/>
</dbReference>
<name>A0A9X3Z5L7_9BACL</name>
<dbReference type="AlphaFoldDB" id="A0A9X3Z5L7"/>
<evidence type="ECO:0000313" key="1">
    <source>
        <dbReference type="EMBL" id="MDA5110869.1"/>
    </source>
</evidence>
<comment type="caution">
    <text evidence="1">The sequence shown here is derived from an EMBL/GenBank/DDBJ whole genome shotgun (WGS) entry which is preliminary data.</text>
</comment>
<protein>
    <submittedName>
        <fullName evidence="1">Uncharacterized protein</fullName>
    </submittedName>
</protein>